<accession>A0ABY7VW58</accession>
<dbReference type="PANTHER" id="PTHR43606">
    <property type="entry name" value="PHOSPHATASE, PUTATIVE (AFU_ORTHOLOGUE AFUA_6G08710)-RELATED"/>
    <property type="match status" value="1"/>
</dbReference>
<protein>
    <submittedName>
        <fullName evidence="3">Alkaline phosphatase D family protein</fullName>
    </submittedName>
</protein>
<evidence type="ECO:0000313" key="4">
    <source>
        <dbReference type="Proteomes" id="UP001214250"/>
    </source>
</evidence>
<dbReference type="Proteomes" id="UP001214250">
    <property type="component" value="Chromosome 1"/>
</dbReference>
<evidence type="ECO:0000313" key="3">
    <source>
        <dbReference type="EMBL" id="WDE96298.1"/>
    </source>
</evidence>
<organism evidence="3 4">
    <name type="scientific">Lentisphaera profundi</name>
    <dbReference type="NCBI Taxonomy" id="1658616"/>
    <lineage>
        <taxon>Bacteria</taxon>
        <taxon>Pseudomonadati</taxon>
        <taxon>Lentisphaerota</taxon>
        <taxon>Lentisphaeria</taxon>
        <taxon>Lentisphaerales</taxon>
        <taxon>Lentisphaeraceae</taxon>
        <taxon>Lentisphaera</taxon>
    </lineage>
</organism>
<dbReference type="Gene3D" id="2.60.40.380">
    <property type="entry name" value="Purple acid phosphatase-like, N-terminal"/>
    <property type="match status" value="1"/>
</dbReference>
<keyword evidence="1" id="KW-0732">Signal</keyword>
<dbReference type="SUPFAM" id="SSF56300">
    <property type="entry name" value="Metallo-dependent phosphatases"/>
    <property type="match status" value="1"/>
</dbReference>
<dbReference type="InterPro" id="IPR052900">
    <property type="entry name" value="Phospholipid_Metab_Enz"/>
</dbReference>
<dbReference type="Gene3D" id="3.60.21.70">
    <property type="entry name" value="PhoD-like phosphatase"/>
    <property type="match status" value="1"/>
</dbReference>
<dbReference type="InterPro" id="IPR038607">
    <property type="entry name" value="PhoD-like_sf"/>
</dbReference>
<dbReference type="InterPro" id="IPR029052">
    <property type="entry name" value="Metallo-depent_PP-like"/>
</dbReference>
<gene>
    <name evidence="3" type="ORF">PQO03_11320</name>
</gene>
<keyword evidence="4" id="KW-1185">Reference proteome</keyword>
<dbReference type="EMBL" id="CP117811">
    <property type="protein sequence ID" value="WDE96298.1"/>
    <property type="molecule type" value="Genomic_DNA"/>
</dbReference>
<dbReference type="InterPro" id="IPR018946">
    <property type="entry name" value="PhoD-like_MPP"/>
</dbReference>
<proteinExistence type="predicted"/>
<sequence length="455" mass="52268">MRIVFLIVLFTQSLLADADFANGMKIGEVSDASAIIWTRLTDGPARFTTTAAQDSTRQNKMRPPQVAPGIAGEVRLTLYNNQQQVYQSSWVEVDTKRDFTHQFKLQDLEARTHYNILIEAKNGVKIKGSFTTAPKADKIQSVECAIVTCQAVRSAEDHRQGHSVYKQMLQHNFDFFIHTGDILYYDKGYLAKNREDARRKWNHTFALPLNRDFSMQVPSFFMKDDHDTVANDSDPNTVYGNLTFTQGIEIFKEQVPVDEHTYRRVRWGKDIEIWITENRDYRSINKMPDGPSKTILGEKQKSWLKKTIAESDASFKFIVTPGPIIGPDKKGKNDNHANPGFFHEGEELRKFIASQKNLYVICGDRHWQYASTHPKYKIREFGCGPINGQHMFGGHPKMDPEWHEFLNARGGFLSVKVERKNNTPQAILSWYDAELKDDKSGKQKINNQINLQYIP</sequence>
<dbReference type="PANTHER" id="PTHR43606:SF1">
    <property type="entry name" value="PHOD-LIKE PHOSPHATASE METALLOPHOSPHATASE DOMAIN-CONTAINING PROTEIN"/>
    <property type="match status" value="1"/>
</dbReference>
<dbReference type="Pfam" id="PF09423">
    <property type="entry name" value="PhoD"/>
    <property type="match status" value="1"/>
</dbReference>
<feature type="chain" id="PRO_5046055091" evidence="1">
    <location>
        <begin position="17"/>
        <end position="455"/>
    </location>
</feature>
<name>A0ABY7VW58_9BACT</name>
<evidence type="ECO:0000259" key="2">
    <source>
        <dbReference type="Pfam" id="PF09423"/>
    </source>
</evidence>
<feature type="domain" description="PhoD-like phosphatase metallophosphatase" evidence="2">
    <location>
        <begin position="146"/>
        <end position="389"/>
    </location>
</feature>
<reference evidence="3 4" key="1">
    <citation type="submission" date="2023-02" db="EMBL/GenBank/DDBJ databases">
        <title>Genome sequence of Lentisphaera profundi SAORIC-696.</title>
        <authorList>
            <person name="Kim e."/>
            <person name="Cho J.-C."/>
            <person name="Choi A."/>
            <person name="Kang I."/>
        </authorList>
    </citation>
    <scope>NUCLEOTIDE SEQUENCE [LARGE SCALE GENOMIC DNA]</scope>
    <source>
        <strain evidence="3 4">SAORIC-696</strain>
    </source>
</reference>
<evidence type="ECO:0000256" key="1">
    <source>
        <dbReference type="SAM" id="SignalP"/>
    </source>
</evidence>
<dbReference type="RefSeq" id="WP_274150372.1">
    <property type="nucleotide sequence ID" value="NZ_CP117811.1"/>
</dbReference>
<feature type="signal peptide" evidence="1">
    <location>
        <begin position="1"/>
        <end position="16"/>
    </location>
</feature>